<protein>
    <submittedName>
        <fullName evidence="2">Uncharacterized protein</fullName>
    </submittedName>
</protein>
<gene>
    <name evidence="3" type="ORF">CJ030_MR1G027810</name>
    <name evidence="2" type="ORF">CJ030_MR5G003798</name>
</gene>
<accession>A0A6A1VI63</accession>
<feature type="region of interest" description="Disordered" evidence="1">
    <location>
        <begin position="55"/>
        <end position="154"/>
    </location>
</feature>
<dbReference type="PANTHER" id="PTHR48227">
    <property type="entry name" value="DNA TOPOISOMERASE 1-LIKE"/>
    <property type="match status" value="1"/>
</dbReference>
<dbReference type="EMBL" id="RXIC02000019">
    <property type="protein sequence ID" value="KAB1226161.1"/>
    <property type="molecule type" value="Genomic_DNA"/>
</dbReference>
<evidence type="ECO:0000256" key="1">
    <source>
        <dbReference type="SAM" id="MobiDB-lite"/>
    </source>
</evidence>
<evidence type="ECO:0000313" key="3">
    <source>
        <dbReference type="EMBL" id="KAB1226161.1"/>
    </source>
</evidence>
<reference evidence="2" key="1">
    <citation type="submission" date="2018-07" db="EMBL/GenBank/DDBJ databases">
        <authorList>
            <person name="Gao Z.-S."/>
            <person name="Jia H.-M."/>
            <person name="Jia H.-J."/>
            <person name="Cai Q.-L."/>
            <person name="Wang Y."/>
            <person name="Zhao H.-B."/>
        </authorList>
    </citation>
    <scope>NUCLEOTIDE SEQUENCE</scope>
    <source>
        <tissue evidence="2">Leaves</tissue>
    </source>
</reference>
<dbReference type="OrthoDB" id="696117at2759"/>
<organism evidence="2 4">
    <name type="scientific">Morella rubra</name>
    <name type="common">Chinese bayberry</name>
    <dbReference type="NCBI Taxonomy" id="262757"/>
    <lineage>
        <taxon>Eukaryota</taxon>
        <taxon>Viridiplantae</taxon>
        <taxon>Streptophyta</taxon>
        <taxon>Embryophyta</taxon>
        <taxon>Tracheophyta</taxon>
        <taxon>Spermatophyta</taxon>
        <taxon>Magnoliopsida</taxon>
        <taxon>eudicotyledons</taxon>
        <taxon>Gunneridae</taxon>
        <taxon>Pentapetalae</taxon>
        <taxon>rosids</taxon>
        <taxon>fabids</taxon>
        <taxon>Fagales</taxon>
        <taxon>Myricaceae</taxon>
        <taxon>Morella</taxon>
    </lineage>
</organism>
<feature type="compositionally biased region" description="Polar residues" evidence="1">
    <location>
        <begin position="83"/>
        <end position="113"/>
    </location>
</feature>
<sequence length="154" mass="17217">MMKTVSGKILSWKPVSLKKATSILSTFASTDNGASPAICAYLRRARASFKELRHVEKEIGAPRSGRKHKRPKPEIVSDGEGVQENQNRSVEVSQAPSQKQKSYRLDSNISRNGISKDEKPSQIVDSGQEKTPRLGINVGEEDKRSKKKRRRKTD</sequence>
<dbReference type="Proteomes" id="UP000516437">
    <property type="component" value="Chromosome 1"/>
</dbReference>
<evidence type="ECO:0000313" key="2">
    <source>
        <dbReference type="EMBL" id="KAB1212444.1"/>
    </source>
</evidence>
<proteinExistence type="predicted"/>
<reference evidence="2" key="3">
    <citation type="submission" date="2019-09" db="EMBL/GenBank/DDBJ databases">
        <authorList>
            <person name="Gao Z."/>
        </authorList>
    </citation>
    <scope>NUCLEOTIDE SEQUENCE</scope>
    <source>
        <tissue evidence="2">Leaves</tissue>
    </source>
</reference>
<dbReference type="EMBL" id="RXIC02000023">
    <property type="protein sequence ID" value="KAB1212444.1"/>
    <property type="molecule type" value="Genomic_DNA"/>
</dbReference>
<dbReference type="AlphaFoldDB" id="A0A6A1VI63"/>
<evidence type="ECO:0000313" key="4">
    <source>
        <dbReference type="Proteomes" id="UP000516437"/>
    </source>
</evidence>
<feature type="compositionally biased region" description="Basic residues" evidence="1">
    <location>
        <begin position="145"/>
        <end position="154"/>
    </location>
</feature>
<keyword evidence="4" id="KW-1185">Reference proteome</keyword>
<reference evidence="2 4" key="2">
    <citation type="journal article" date="2019" name="Plant Biotechnol. J.">
        <title>The red bayberry genome and genetic basis of sex determination.</title>
        <authorList>
            <person name="Jia H.M."/>
            <person name="Jia H.J."/>
            <person name="Cai Q.L."/>
            <person name="Wang Y."/>
            <person name="Zhao H.B."/>
            <person name="Yang W.F."/>
            <person name="Wang G.Y."/>
            <person name="Li Y.H."/>
            <person name="Zhan D.L."/>
            <person name="Shen Y.T."/>
            <person name="Niu Q.F."/>
            <person name="Chang L."/>
            <person name="Qiu J."/>
            <person name="Zhao L."/>
            <person name="Xie H.B."/>
            <person name="Fu W.Y."/>
            <person name="Jin J."/>
            <person name="Li X.W."/>
            <person name="Jiao Y."/>
            <person name="Zhou C.C."/>
            <person name="Tu T."/>
            <person name="Chai C.Y."/>
            <person name="Gao J.L."/>
            <person name="Fan L.J."/>
            <person name="van de Weg E."/>
            <person name="Wang J.Y."/>
            <person name="Gao Z.S."/>
        </authorList>
    </citation>
    <scope>NUCLEOTIDE SEQUENCE [LARGE SCALE GENOMIC DNA]</scope>
    <source>
        <tissue evidence="2">Leaves</tissue>
    </source>
</reference>
<comment type="caution">
    <text evidence="2">The sequence shown here is derived from an EMBL/GenBank/DDBJ whole genome shotgun (WGS) entry which is preliminary data.</text>
</comment>
<name>A0A6A1VI63_9ROSI</name>
<dbReference type="PANTHER" id="PTHR48227:SF1">
    <property type="entry name" value="DNA LIGASE 1-LIKE"/>
    <property type="match status" value="1"/>
</dbReference>
<dbReference type="Proteomes" id="UP000516437">
    <property type="component" value="Chromosome 5"/>
</dbReference>